<dbReference type="GO" id="GO:0005524">
    <property type="term" value="F:ATP binding"/>
    <property type="evidence" value="ECO:0007669"/>
    <property type="project" value="UniProtKB-KW"/>
</dbReference>
<organism evidence="13 14">
    <name type="scientific">Caldiarchaeum subterraneum</name>
    <dbReference type="NCBI Taxonomy" id="311458"/>
    <lineage>
        <taxon>Archaea</taxon>
        <taxon>Nitrososphaerota</taxon>
        <taxon>Candidatus Caldarchaeales</taxon>
        <taxon>Candidatus Caldarchaeaceae</taxon>
        <taxon>Candidatus Caldarchaeum</taxon>
    </lineage>
</organism>
<sequence length="364" mass="41733">MDTETRLGLILREPTEEVITVEELRQLLETESSPVAYDGFEPSGLAHIPFGVMRAIKLRDMLEAGCRFKLLIADWHAMINNKMGGDLEKIKKVGEYFVEVWKASGIDTSRVEIVWASELASDSDYWKLVIQVARNTTIKRILRCLPIMGRREGELQEASQIIYPAMQVADIFTLEAKICQLGVDQRRANILARELGPKLGYWKPVAVHHHMLMGLQGPTTPAGMEDEKEEYDIEISSKMSKSKPETSIFVHDDLGTIKQKLLSAYCPPKQVSGNPVLEYCRYIIFRIQDRLYVERPEKYGGPVTYYSYRDLEHDYASGSLHPLDLKNAVAEALYKILEPIRIYFEGNKRARELYEFVKNQEIVR</sequence>
<dbReference type="PANTHER" id="PTHR46264">
    <property type="entry name" value="TYROSINE-TRNA LIGASE"/>
    <property type="match status" value="1"/>
</dbReference>
<comment type="similarity">
    <text evidence="2 12">Belongs to the class-I aminoacyl-tRNA synthetase family.</text>
</comment>
<keyword evidence="9 12" id="KW-0030">Aminoacyl-tRNA synthetase</keyword>
<evidence type="ECO:0000256" key="12">
    <source>
        <dbReference type="RuleBase" id="RU363036"/>
    </source>
</evidence>
<evidence type="ECO:0000313" key="13">
    <source>
        <dbReference type="EMBL" id="HIQ29515.1"/>
    </source>
</evidence>
<dbReference type="GO" id="GO:0005737">
    <property type="term" value="C:cytoplasm"/>
    <property type="evidence" value="ECO:0007669"/>
    <property type="project" value="InterPro"/>
</dbReference>
<keyword evidence="6 12" id="KW-0547">Nucleotide-binding</keyword>
<gene>
    <name evidence="13" type="ORF">EYH45_03015</name>
</gene>
<comment type="function">
    <text evidence="1">Catalyzes the attachment of tyrosine to tRNA(Tyr) in a two-step reaction: tyrosine is first activated by ATP to form Tyr-AMP and then transferred to the acceptor end of tRNA(Tyr).</text>
</comment>
<evidence type="ECO:0000256" key="7">
    <source>
        <dbReference type="ARBA" id="ARBA00022840"/>
    </source>
</evidence>
<evidence type="ECO:0000313" key="14">
    <source>
        <dbReference type="Proteomes" id="UP000608579"/>
    </source>
</evidence>
<keyword evidence="4" id="KW-0963">Cytoplasm</keyword>
<evidence type="ECO:0000256" key="11">
    <source>
        <dbReference type="ARBA" id="ARBA00048248"/>
    </source>
</evidence>
<dbReference type="GO" id="GO:0006437">
    <property type="term" value="P:tyrosyl-tRNA aminoacylation"/>
    <property type="evidence" value="ECO:0007669"/>
    <property type="project" value="InterPro"/>
</dbReference>
<comment type="catalytic activity">
    <reaction evidence="11">
        <text>tRNA(Tyr) + L-tyrosine + ATP = L-tyrosyl-tRNA(Tyr) + AMP + diphosphate + H(+)</text>
        <dbReference type="Rhea" id="RHEA:10220"/>
        <dbReference type="Rhea" id="RHEA-COMP:9706"/>
        <dbReference type="Rhea" id="RHEA-COMP:9707"/>
        <dbReference type="ChEBI" id="CHEBI:15378"/>
        <dbReference type="ChEBI" id="CHEBI:30616"/>
        <dbReference type="ChEBI" id="CHEBI:33019"/>
        <dbReference type="ChEBI" id="CHEBI:58315"/>
        <dbReference type="ChEBI" id="CHEBI:78442"/>
        <dbReference type="ChEBI" id="CHEBI:78536"/>
        <dbReference type="ChEBI" id="CHEBI:456215"/>
        <dbReference type="EC" id="6.1.1.1"/>
    </reaction>
</comment>
<dbReference type="NCBIfam" id="NF006330">
    <property type="entry name" value="PRK08560.1"/>
    <property type="match status" value="1"/>
</dbReference>
<keyword evidence="7 12" id="KW-0067">ATP-binding</keyword>
<dbReference type="GO" id="GO:0004831">
    <property type="term" value="F:tyrosine-tRNA ligase activity"/>
    <property type="evidence" value="ECO:0007669"/>
    <property type="project" value="UniProtKB-EC"/>
</dbReference>
<dbReference type="HAMAP" id="MF_02009">
    <property type="entry name" value="Tyr_tRNA_synth_type4"/>
    <property type="match status" value="1"/>
</dbReference>
<dbReference type="AlphaFoldDB" id="A0A832ZV60"/>
<accession>A0A832ZV60</accession>
<evidence type="ECO:0000256" key="1">
    <source>
        <dbReference type="ARBA" id="ARBA00002025"/>
    </source>
</evidence>
<evidence type="ECO:0000256" key="2">
    <source>
        <dbReference type="ARBA" id="ARBA00005594"/>
    </source>
</evidence>
<dbReference type="InterPro" id="IPR002305">
    <property type="entry name" value="aa-tRNA-synth_Ic"/>
</dbReference>
<protein>
    <recommendedName>
        <fullName evidence="3">tyrosine--tRNA ligase</fullName>
        <ecNumber evidence="3">6.1.1.1</ecNumber>
    </recommendedName>
    <alternativeName>
        <fullName evidence="10">Tyrosyl-tRNA synthetase</fullName>
    </alternativeName>
</protein>
<dbReference type="Pfam" id="PF00579">
    <property type="entry name" value="tRNA-synt_1b"/>
    <property type="match status" value="2"/>
</dbReference>
<evidence type="ECO:0000256" key="6">
    <source>
        <dbReference type="ARBA" id="ARBA00022741"/>
    </source>
</evidence>
<evidence type="ECO:0000256" key="5">
    <source>
        <dbReference type="ARBA" id="ARBA00022598"/>
    </source>
</evidence>
<dbReference type="PANTHER" id="PTHR46264:SF4">
    <property type="entry name" value="TYROSINE--TRNA LIGASE, CYTOPLASMIC"/>
    <property type="match status" value="1"/>
</dbReference>
<dbReference type="Gene3D" id="3.40.50.620">
    <property type="entry name" value="HUPs"/>
    <property type="match status" value="2"/>
</dbReference>
<name>A0A832ZV60_CALS0</name>
<keyword evidence="8 12" id="KW-0648">Protein biosynthesis</keyword>
<evidence type="ECO:0000256" key="4">
    <source>
        <dbReference type="ARBA" id="ARBA00022490"/>
    </source>
</evidence>
<dbReference type="SUPFAM" id="SSF52374">
    <property type="entry name" value="Nucleotidylyl transferase"/>
    <property type="match status" value="1"/>
</dbReference>
<evidence type="ECO:0000256" key="10">
    <source>
        <dbReference type="ARBA" id="ARBA00033323"/>
    </source>
</evidence>
<dbReference type="EC" id="6.1.1.1" evidence="3"/>
<proteinExistence type="inferred from homology"/>
<reference evidence="13" key="1">
    <citation type="journal article" date="2020" name="ISME J.">
        <title>Gammaproteobacteria mediating utilization of methyl-, sulfur- and petroleum organic compounds in deep ocean hydrothermal plumes.</title>
        <authorList>
            <person name="Zhou Z."/>
            <person name="Liu Y."/>
            <person name="Pan J."/>
            <person name="Cron B.R."/>
            <person name="Toner B.M."/>
            <person name="Anantharaman K."/>
            <person name="Breier J.A."/>
            <person name="Dick G.J."/>
            <person name="Li M."/>
        </authorList>
    </citation>
    <scope>NUCLEOTIDE SEQUENCE</scope>
    <source>
        <strain evidence="13">SZUA-1515</strain>
    </source>
</reference>
<dbReference type="InterPro" id="IPR023678">
    <property type="entry name" value="Tyr-tRNA-ligase_4"/>
</dbReference>
<dbReference type="InterPro" id="IPR023617">
    <property type="entry name" value="Tyr-tRNA-ligase_arc/euk-type"/>
</dbReference>
<dbReference type="FunFam" id="3.40.50.620:FF:000085">
    <property type="entry name" value="Tyrosine--tRNA ligase 1 cytoplasmic"/>
    <property type="match status" value="1"/>
</dbReference>
<dbReference type="InterPro" id="IPR050489">
    <property type="entry name" value="Tyr-tRNA_synthase"/>
</dbReference>
<dbReference type="InterPro" id="IPR014729">
    <property type="entry name" value="Rossmann-like_a/b/a_fold"/>
</dbReference>
<evidence type="ECO:0000256" key="9">
    <source>
        <dbReference type="ARBA" id="ARBA00023146"/>
    </source>
</evidence>
<evidence type="ECO:0000256" key="3">
    <source>
        <dbReference type="ARBA" id="ARBA00013160"/>
    </source>
</evidence>
<keyword evidence="5 12" id="KW-0436">Ligase</keyword>
<dbReference type="PIRSF" id="PIRSF006588">
    <property type="entry name" value="TyrRS_arch_euk"/>
    <property type="match status" value="1"/>
</dbReference>
<evidence type="ECO:0000256" key="8">
    <source>
        <dbReference type="ARBA" id="ARBA00022917"/>
    </source>
</evidence>
<dbReference type="EMBL" id="DQVM01000057">
    <property type="protein sequence ID" value="HIQ29515.1"/>
    <property type="molecule type" value="Genomic_DNA"/>
</dbReference>
<dbReference type="Proteomes" id="UP000608579">
    <property type="component" value="Unassembled WGS sequence"/>
</dbReference>
<comment type="caution">
    <text evidence="13">The sequence shown here is derived from an EMBL/GenBank/DDBJ whole genome shotgun (WGS) entry which is preliminary data.</text>
</comment>